<dbReference type="NCBIfam" id="NF002270">
    <property type="entry name" value="PRK01202.1"/>
    <property type="match status" value="1"/>
</dbReference>
<reference evidence="7" key="1">
    <citation type="journal article" date="2020" name="mSystems">
        <title>Genome- and Community-Level Interaction Insights into Carbon Utilization and Element Cycling Functions of Hydrothermarchaeota in Hydrothermal Sediment.</title>
        <authorList>
            <person name="Zhou Z."/>
            <person name="Liu Y."/>
            <person name="Xu W."/>
            <person name="Pan J."/>
            <person name="Luo Z.H."/>
            <person name="Li M."/>
        </authorList>
    </citation>
    <scope>NUCLEOTIDE SEQUENCE [LARGE SCALE GENOMIC DNA]</scope>
    <source>
        <strain evidence="6">SpSt-638</strain>
        <strain evidence="7">SpSt-648</strain>
    </source>
</reference>
<dbReference type="PANTHER" id="PTHR11715">
    <property type="entry name" value="GLYCINE CLEAVAGE SYSTEM H PROTEIN"/>
    <property type="match status" value="1"/>
</dbReference>
<dbReference type="AlphaFoldDB" id="A0A7C4NP36"/>
<dbReference type="Pfam" id="PF01597">
    <property type="entry name" value="GCV_H"/>
    <property type="match status" value="1"/>
</dbReference>
<keyword evidence="2 3" id="KW-0450">Lipoyl</keyword>
<feature type="modified residue" description="N6-lipoyllysine" evidence="3 4">
    <location>
        <position position="75"/>
    </location>
</feature>
<dbReference type="EMBL" id="DTBE01000102">
    <property type="protein sequence ID" value="HGQ59823.1"/>
    <property type="molecule type" value="Genomic_DNA"/>
</dbReference>
<protein>
    <recommendedName>
        <fullName evidence="3">Probable glycine cleavage system H protein</fullName>
    </recommendedName>
</protein>
<dbReference type="NCBIfam" id="TIGR00527">
    <property type="entry name" value="gcvH"/>
    <property type="match status" value="1"/>
</dbReference>
<evidence type="ECO:0000259" key="5">
    <source>
        <dbReference type="PROSITE" id="PS50968"/>
    </source>
</evidence>
<evidence type="ECO:0000256" key="4">
    <source>
        <dbReference type="PIRSR" id="PIRSR617453-50"/>
    </source>
</evidence>
<dbReference type="SUPFAM" id="SSF51230">
    <property type="entry name" value="Single hybrid motif"/>
    <property type="match status" value="1"/>
</dbReference>
<organism evidence="7">
    <name type="scientific">Staphylothermus marinus</name>
    <dbReference type="NCBI Taxonomy" id="2280"/>
    <lineage>
        <taxon>Archaea</taxon>
        <taxon>Thermoproteota</taxon>
        <taxon>Thermoprotei</taxon>
        <taxon>Desulfurococcales</taxon>
        <taxon>Desulfurococcaceae</taxon>
        <taxon>Staphylothermus</taxon>
    </lineage>
</organism>
<gene>
    <name evidence="3 7" type="primary">gcvH</name>
    <name evidence="6" type="ORF">ENU09_03825</name>
    <name evidence="7" type="ORF">ENU20_00055</name>
</gene>
<feature type="domain" description="Lipoyl-binding" evidence="5">
    <location>
        <begin position="34"/>
        <end position="116"/>
    </location>
</feature>
<comment type="subunit">
    <text evidence="3">The glycine cleavage system is composed of four proteins: P, T, L and H.</text>
</comment>
<dbReference type="PANTHER" id="PTHR11715:SF3">
    <property type="entry name" value="GLYCINE CLEAVAGE SYSTEM H PROTEIN-RELATED"/>
    <property type="match status" value="1"/>
</dbReference>
<dbReference type="HAMAP" id="MF_00272">
    <property type="entry name" value="GcvH"/>
    <property type="match status" value="1"/>
</dbReference>
<comment type="cofactor">
    <cofactor evidence="3">
        <name>(R)-lipoate</name>
        <dbReference type="ChEBI" id="CHEBI:83088"/>
    </cofactor>
    <text evidence="3">Binds 1 lipoyl cofactor covalently.</text>
</comment>
<dbReference type="InterPro" id="IPR000089">
    <property type="entry name" value="Biotin_lipoyl"/>
</dbReference>
<comment type="similarity">
    <text evidence="1 3">Belongs to the GcvH family.</text>
</comment>
<evidence type="ECO:0000256" key="2">
    <source>
        <dbReference type="ARBA" id="ARBA00022823"/>
    </source>
</evidence>
<evidence type="ECO:0000256" key="3">
    <source>
        <dbReference type="HAMAP-Rule" id="MF_00272"/>
    </source>
</evidence>
<comment type="function">
    <text evidence="3">The glycine cleavage system catalyzes the degradation of glycine. The H protein shuttles the methylamine group of glycine from the P protein to the T protein.</text>
</comment>
<dbReference type="CDD" id="cd06848">
    <property type="entry name" value="GCS_H"/>
    <property type="match status" value="1"/>
</dbReference>
<dbReference type="PROSITE" id="PS50968">
    <property type="entry name" value="BIOTINYL_LIPOYL"/>
    <property type="match status" value="1"/>
</dbReference>
<name>A0A7C4NP36_STAMA</name>
<evidence type="ECO:0000313" key="7">
    <source>
        <dbReference type="EMBL" id="HGQ73470.1"/>
    </source>
</evidence>
<dbReference type="InterPro" id="IPR011053">
    <property type="entry name" value="Single_hybrid_motif"/>
</dbReference>
<evidence type="ECO:0000313" key="6">
    <source>
        <dbReference type="EMBL" id="HGQ59823.1"/>
    </source>
</evidence>
<evidence type="ECO:0000256" key="1">
    <source>
        <dbReference type="ARBA" id="ARBA00009249"/>
    </source>
</evidence>
<dbReference type="GO" id="GO:0019464">
    <property type="term" value="P:glycine decarboxylation via glycine cleavage system"/>
    <property type="evidence" value="ECO:0007669"/>
    <property type="project" value="UniProtKB-UniRule"/>
</dbReference>
<sequence length="141" mass="16034">MNDIVVEIGKVKYIVKEDRRYTDTHEWAKLENSYIRVGITDYAQKELKDIIGIELPSIGRVLNKGEEVGAIDSVKASSPYYAPVSGTVTEINNALNEKPELLNTDPYGEGWIMIVKPNNLSEYHQLLSPQDYVELLKRTKH</sequence>
<dbReference type="Gene3D" id="2.40.50.100">
    <property type="match status" value="1"/>
</dbReference>
<accession>A0A7C4NP36</accession>
<comment type="caution">
    <text evidence="7">The sequence shown here is derived from an EMBL/GenBank/DDBJ whole genome shotgun (WGS) entry which is preliminary data.</text>
</comment>
<dbReference type="InterPro" id="IPR017453">
    <property type="entry name" value="GCV_H_sub"/>
</dbReference>
<dbReference type="GO" id="GO:0009249">
    <property type="term" value="P:protein lipoylation"/>
    <property type="evidence" value="ECO:0007669"/>
    <property type="project" value="TreeGrafter"/>
</dbReference>
<dbReference type="GO" id="GO:0005960">
    <property type="term" value="C:glycine cleavage complex"/>
    <property type="evidence" value="ECO:0007669"/>
    <property type="project" value="InterPro"/>
</dbReference>
<dbReference type="EMBL" id="DTBP01000002">
    <property type="protein sequence ID" value="HGQ73470.1"/>
    <property type="molecule type" value="Genomic_DNA"/>
</dbReference>
<proteinExistence type="inferred from homology"/>
<dbReference type="GO" id="GO:0005737">
    <property type="term" value="C:cytoplasm"/>
    <property type="evidence" value="ECO:0007669"/>
    <property type="project" value="TreeGrafter"/>
</dbReference>
<dbReference type="InterPro" id="IPR033753">
    <property type="entry name" value="GCV_H/Fam206"/>
</dbReference>
<dbReference type="InterPro" id="IPR002930">
    <property type="entry name" value="GCV_H"/>
</dbReference>